<sequence length="101" mass="10869">MPVLGVGVAVIRQTALLNEAQLPAGPPVPDLGHVACRLMGALEIEGSPTIALSGGGEAEEAMTRCLFTSLRDDLQSVKRDLSVDFWEVRKDLDKRRERVGA</sequence>
<accession>A0AAV7MLK8</accession>
<evidence type="ECO:0000313" key="2">
    <source>
        <dbReference type="Proteomes" id="UP001066276"/>
    </source>
</evidence>
<proteinExistence type="predicted"/>
<reference evidence="1" key="1">
    <citation type="journal article" date="2022" name="bioRxiv">
        <title>Sequencing and chromosome-scale assembly of the giantPleurodeles waltlgenome.</title>
        <authorList>
            <person name="Brown T."/>
            <person name="Elewa A."/>
            <person name="Iarovenko S."/>
            <person name="Subramanian E."/>
            <person name="Araus A.J."/>
            <person name="Petzold A."/>
            <person name="Susuki M."/>
            <person name="Suzuki K.-i.T."/>
            <person name="Hayashi T."/>
            <person name="Toyoda A."/>
            <person name="Oliveira C."/>
            <person name="Osipova E."/>
            <person name="Leigh N.D."/>
            <person name="Simon A."/>
            <person name="Yun M.H."/>
        </authorList>
    </citation>
    <scope>NUCLEOTIDE SEQUENCE</scope>
    <source>
        <strain evidence="1">20211129_DDA</strain>
        <tissue evidence="1">Liver</tissue>
    </source>
</reference>
<gene>
    <name evidence="1" type="ORF">NDU88_001390</name>
</gene>
<keyword evidence="2" id="KW-1185">Reference proteome</keyword>
<organism evidence="1 2">
    <name type="scientific">Pleurodeles waltl</name>
    <name type="common">Iberian ribbed newt</name>
    <dbReference type="NCBI Taxonomy" id="8319"/>
    <lineage>
        <taxon>Eukaryota</taxon>
        <taxon>Metazoa</taxon>
        <taxon>Chordata</taxon>
        <taxon>Craniata</taxon>
        <taxon>Vertebrata</taxon>
        <taxon>Euteleostomi</taxon>
        <taxon>Amphibia</taxon>
        <taxon>Batrachia</taxon>
        <taxon>Caudata</taxon>
        <taxon>Salamandroidea</taxon>
        <taxon>Salamandridae</taxon>
        <taxon>Pleurodelinae</taxon>
        <taxon>Pleurodeles</taxon>
    </lineage>
</organism>
<comment type="caution">
    <text evidence="1">The sequence shown here is derived from an EMBL/GenBank/DDBJ whole genome shotgun (WGS) entry which is preliminary data.</text>
</comment>
<evidence type="ECO:0000313" key="1">
    <source>
        <dbReference type="EMBL" id="KAJ1103974.1"/>
    </source>
</evidence>
<dbReference type="Proteomes" id="UP001066276">
    <property type="component" value="Chromosome 9"/>
</dbReference>
<dbReference type="EMBL" id="JANPWB010000013">
    <property type="protein sequence ID" value="KAJ1103974.1"/>
    <property type="molecule type" value="Genomic_DNA"/>
</dbReference>
<name>A0AAV7MLK8_PLEWA</name>
<dbReference type="AlphaFoldDB" id="A0AAV7MLK8"/>
<protein>
    <submittedName>
        <fullName evidence="1">Uncharacterized protein</fullName>
    </submittedName>
</protein>